<dbReference type="PANTHER" id="PTHR46795:SF3">
    <property type="entry name" value="ABC TRANSPORTER PERMEASE"/>
    <property type="match status" value="1"/>
</dbReference>
<keyword evidence="9" id="KW-1185">Reference proteome</keyword>
<keyword evidence="5 6" id="KW-0472">Membrane</keyword>
<feature type="transmembrane region" description="Helical" evidence="6">
    <location>
        <begin position="106"/>
        <end position="129"/>
    </location>
</feature>
<reference evidence="8 9" key="1">
    <citation type="submission" date="2016-10" db="EMBL/GenBank/DDBJ databases">
        <authorList>
            <person name="de Groot N.N."/>
        </authorList>
    </citation>
    <scope>NUCLEOTIDE SEQUENCE [LARGE SCALE GENOMIC DNA]</scope>
    <source>
        <strain evidence="8 9">DSM 45610</strain>
    </source>
</reference>
<dbReference type="InterPro" id="IPR027022">
    <property type="entry name" value="ABC_permease_BceB-typ"/>
</dbReference>
<organism evidence="8 9">
    <name type="scientific">Marininema mesophilum</name>
    <dbReference type="NCBI Taxonomy" id="1048340"/>
    <lineage>
        <taxon>Bacteria</taxon>
        <taxon>Bacillati</taxon>
        <taxon>Bacillota</taxon>
        <taxon>Bacilli</taxon>
        <taxon>Bacillales</taxon>
        <taxon>Thermoactinomycetaceae</taxon>
        <taxon>Marininema</taxon>
    </lineage>
</organism>
<keyword evidence="3 6" id="KW-0812">Transmembrane</keyword>
<accession>A0A1H3BJC4</accession>
<dbReference type="PIRSF" id="PIRSF018968">
    <property type="entry name" value="ABC_permease_BceB"/>
    <property type="match status" value="1"/>
</dbReference>
<dbReference type="PANTHER" id="PTHR46795">
    <property type="entry name" value="ABC TRANSPORTER PERMEASE-RELATED-RELATED"/>
    <property type="match status" value="1"/>
</dbReference>
<dbReference type="OrthoDB" id="1705903at2"/>
<feature type="transmembrane region" description="Helical" evidence="6">
    <location>
        <begin position="568"/>
        <end position="590"/>
    </location>
</feature>
<dbReference type="Pfam" id="PF02687">
    <property type="entry name" value="FtsX"/>
    <property type="match status" value="1"/>
</dbReference>
<evidence type="ECO:0000256" key="6">
    <source>
        <dbReference type="PIRNR" id="PIRNR018968"/>
    </source>
</evidence>
<sequence length="640" mass="72001">MNKQLYRKLALTNLKKNASMMLPYLITCIIVVSFYYIVSSLSMNTQLKTVSSGNFIVDVMKFGSLLFAALSVLFLLYTNSFIMKRRKKELGLYHILGLEKKHIRKVLTWESAITSFCSIASGLIIGVVANQFVTAILSKMIGTKLPFSGAISGPAVVKTIITFVIIFLLSFLYNLRQIHVANPVELLKGGQLGEKEPKAKGLLAGLGLGLLLCGYTLSFLVNNPEKDSNMMLGAVVCVLVATYLLFIAVSIQVLKLLQQNEHFYYKSKNFTLISGMLYRMKQNALGLSNICILSTATLLIMTTTVSLYFGINNTVANELDHDISINAPVADKDKVSKLFKSIDKNINKHSLKRKNVLKYTGGKFAEDLDADGKFEMFFLMRLKEYNHLTRQNMSLSKDEVLIFSEDPTKHSDTLTLGKKKLSVKEYLKKFPIKNNSAGIYGQKWLYIVSPKDGLLADKLSRESNLYYEFDLTGKDQDKSNFSYAISKEAERLGIQFESRSGYHDDLMVRFGGLLFLGMLISIILFMETALSIFYKQISEGYDDQTRFKILKKIGMSQKEIRNTIRRQILIVFFSPLVIALLHLCVALPLVMKLMKIAFMDSWAVTLGSSAVSATVFILIYGAVFLLTERTYRKIVAPSKQ</sequence>
<dbReference type="EMBL" id="FNNQ01000017">
    <property type="protein sequence ID" value="SDX42052.1"/>
    <property type="molecule type" value="Genomic_DNA"/>
</dbReference>
<evidence type="ECO:0000256" key="5">
    <source>
        <dbReference type="ARBA" id="ARBA00023136"/>
    </source>
</evidence>
<evidence type="ECO:0000256" key="2">
    <source>
        <dbReference type="ARBA" id="ARBA00022475"/>
    </source>
</evidence>
<evidence type="ECO:0000313" key="9">
    <source>
        <dbReference type="Proteomes" id="UP000198534"/>
    </source>
</evidence>
<name>A0A1H3BJC4_9BACL</name>
<evidence type="ECO:0000313" key="8">
    <source>
        <dbReference type="EMBL" id="SDX42052.1"/>
    </source>
</evidence>
<feature type="transmembrane region" description="Helical" evidence="6">
    <location>
        <begin position="284"/>
        <end position="309"/>
    </location>
</feature>
<dbReference type="InterPro" id="IPR003838">
    <property type="entry name" value="ABC3_permease_C"/>
</dbReference>
<dbReference type="GO" id="GO:0005886">
    <property type="term" value="C:plasma membrane"/>
    <property type="evidence" value="ECO:0007669"/>
    <property type="project" value="UniProtKB-SubCell"/>
</dbReference>
<feature type="transmembrane region" description="Helical" evidence="6">
    <location>
        <begin position="602"/>
        <end position="626"/>
    </location>
</feature>
<keyword evidence="2 6" id="KW-1003">Cell membrane</keyword>
<feature type="domain" description="ABC3 transporter permease C-terminal" evidence="7">
    <location>
        <begin position="63"/>
        <end position="177"/>
    </location>
</feature>
<comment type="subcellular location">
    <subcellularLocation>
        <location evidence="1 6">Cell membrane</location>
        <topology evidence="1 6">Multi-pass membrane protein</topology>
    </subcellularLocation>
</comment>
<feature type="transmembrane region" description="Helical" evidence="6">
    <location>
        <begin position="233"/>
        <end position="257"/>
    </location>
</feature>
<comment type="similarity">
    <text evidence="6">Belongs to the ABC-4 integral membrane protein family.</text>
</comment>
<dbReference type="RefSeq" id="WP_091742436.1">
    <property type="nucleotide sequence ID" value="NZ_FNNQ01000017.1"/>
</dbReference>
<feature type="transmembrane region" description="Helical" evidence="6">
    <location>
        <begin position="149"/>
        <end position="173"/>
    </location>
</feature>
<dbReference type="STRING" id="1048340.SAMN05444487_11724"/>
<keyword evidence="6" id="KW-0813">Transport</keyword>
<feature type="transmembrane region" description="Helical" evidence="6">
    <location>
        <begin position="59"/>
        <end position="78"/>
    </location>
</feature>
<dbReference type="GO" id="GO:0055085">
    <property type="term" value="P:transmembrane transport"/>
    <property type="evidence" value="ECO:0007669"/>
    <property type="project" value="UniProtKB-UniRule"/>
</dbReference>
<dbReference type="Proteomes" id="UP000198534">
    <property type="component" value="Unassembled WGS sequence"/>
</dbReference>
<evidence type="ECO:0000256" key="3">
    <source>
        <dbReference type="ARBA" id="ARBA00022692"/>
    </source>
</evidence>
<evidence type="ECO:0000256" key="1">
    <source>
        <dbReference type="ARBA" id="ARBA00004651"/>
    </source>
</evidence>
<evidence type="ECO:0000256" key="4">
    <source>
        <dbReference type="ARBA" id="ARBA00022989"/>
    </source>
</evidence>
<keyword evidence="4 6" id="KW-1133">Transmembrane helix</keyword>
<evidence type="ECO:0000259" key="7">
    <source>
        <dbReference type="Pfam" id="PF02687"/>
    </source>
</evidence>
<protein>
    <submittedName>
        <fullName evidence="8">Putative ABC transport system permease protein</fullName>
    </submittedName>
</protein>
<dbReference type="AlphaFoldDB" id="A0A1H3BJC4"/>
<feature type="transmembrane region" description="Helical" evidence="6">
    <location>
        <begin position="21"/>
        <end position="39"/>
    </location>
</feature>
<feature type="transmembrane region" description="Helical" evidence="6">
    <location>
        <begin position="201"/>
        <end position="221"/>
    </location>
</feature>
<proteinExistence type="inferred from homology"/>
<dbReference type="InterPro" id="IPR052536">
    <property type="entry name" value="ABC-4_Integral_Memb_Prot"/>
</dbReference>
<feature type="transmembrane region" description="Helical" evidence="6">
    <location>
        <begin position="506"/>
        <end position="526"/>
    </location>
</feature>
<gene>
    <name evidence="8" type="ORF">SAMN05444487_11724</name>
</gene>